<reference evidence="1 2" key="1">
    <citation type="submission" date="2023-12" db="EMBL/GenBank/DDBJ databases">
        <title>the genome sequence of Hyalangium sp. s54d21.</title>
        <authorList>
            <person name="Zhang X."/>
        </authorList>
    </citation>
    <scope>NUCLEOTIDE SEQUENCE [LARGE SCALE GENOMIC DNA]</scope>
    <source>
        <strain evidence="2">s54d21</strain>
    </source>
</reference>
<dbReference type="RefSeq" id="WP_321544368.1">
    <property type="nucleotide sequence ID" value="NZ_JAXIVS010000001.1"/>
</dbReference>
<dbReference type="Proteomes" id="UP001291309">
    <property type="component" value="Unassembled WGS sequence"/>
</dbReference>
<dbReference type="Gene3D" id="3.40.50.150">
    <property type="entry name" value="Vaccinia Virus protein VP39"/>
    <property type="match status" value="1"/>
</dbReference>
<organism evidence="1 2">
    <name type="scientific">Hyalangium rubrum</name>
    <dbReference type="NCBI Taxonomy" id="3103134"/>
    <lineage>
        <taxon>Bacteria</taxon>
        <taxon>Pseudomonadati</taxon>
        <taxon>Myxococcota</taxon>
        <taxon>Myxococcia</taxon>
        <taxon>Myxococcales</taxon>
        <taxon>Cystobacterineae</taxon>
        <taxon>Archangiaceae</taxon>
        <taxon>Hyalangium</taxon>
    </lineage>
</organism>
<name>A0ABU5GWU3_9BACT</name>
<comment type="caution">
    <text evidence="1">The sequence shown here is derived from an EMBL/GenBank/DDBJ whole genome shotgun (WGS) entry which is preliminary data.</text>
</comment>
<sequence length="319" mass="35873">MGRLKFAVVREDPELEAHLVRATEARAVLLVASGGCTALSLKHAFPQLDVVAFDFNPLQLAQVREKATAVERGELLRLNVGDASRSGLNQCGDFEGLFRTLRAFLLEFVLTHEELEAFFTPATPREARCALLECWQASPYWPAAFAVTFADGFLHAMFGPAATQHAAPGSYPGYFQRAFERGLTRSDGPRNPFLQHVLLGHYRPEDAPAYIHAGRALPVTLREGTLLDVPDLGRFELIHLSNIFDWSDDALVAAWAQRLIRDAKPGARILLRQLNNQRNLRRFFEPAFTFDDALSADFLERDRSLFYERFEIGTKVEAR</sequence>
<dbReference type="Pfam" id="PF11899">
    <property type="entry name" value="DUF3419"/>
    <property type="match status" value="1"/>
</dbReference>
<proteinExistence type="predicted"/>
<accession>A0ABU5GWU3</accession>
<dbReference type="EMBL" id="JAXIVS010000001">
    <property type="protein sequence ID" value="MDY7225663.1"/>
    <property type="molecule type" value="Genomic_DNA"/>
</dbReference>
<dbReference type="InterPro" id="IPR029063">
    <property type="entry name" value="SAM-dependent_MTases_sf"/>
</dbReference>
<evidence type="ECO:0000313" key="1">
    <source>
        <dbReference type="EMBL" id="MDY7225663.1"/>
    </source>
</evidence>
<keyword evidence="2" id="KW-1185">Reference proteome</keyword>
<dbReference type="InterPro" id="IPR021829">
    <property type="entry name" value="DUF3419"/>
</dbReference>
<protein>
    <submittedName>
        <fullName evidence="1">DUF3419 family protein</fullName>
    </submittedName>
</protein>
<dbReference type="SUPFAM" id="SSF53335">
    <property type="entry name" value="S-adenosyl-L-methionine-dependent methyltransferases"/>
    <property type="match status" value="1"/>
</dbReference>
<gene>
    <name evidence="1" type="ORF">SYV04_04680</name>
</gene>
<evidence type="ECO:0000313" key="2">
    <source>
        <dbReference type="Proteomes" id="UP001291309"/>
    </source>
</evidence>